<dbReference type="EMBL" id="SJJY01000006">
    <property type="protein sequence ID" value="TCC20791.1"/>
    <property type="molecule type" value="Genomic_DNA"/>
</dbReference>
<proteinExistence type="predicted"/>
<gene>
    <name evidence="1" type="ORF">E0H58_25935</name>
</gene>
<comment type="caution">
    <text evidence="1">The sequence shown here is derived from an EMBL/GenBank/DDBJ whole genome shotgun (WGS) entry which is preliminary data.</text>
</comment>
<reference evidence="1 2" key="1">
    <citation type="submission" date="2019-02" db="EMBL/GenBank/DDBJ databases">
        <title>Kribbella capetownensis sp. nov. and Kribbella speibonae sp. nov., isolated from soil.</title>
        <authorList>
            <person name="Curtis S.M."/>
            <person name="Norton I."/>
            <person name="Everest G.J."/>
            <person name="Meyers P.R."/>
        </authorList>
    </citation>
    <scope>NUCLEOTIDE SEQUENCE [LARGE SCALE GENOMIC DNA]</scope>
    <source>
        <strain evidence="1 2">SK5</strain>
    </source>
</reference>
<evidence type="ECO:0000313" key="1">
    <source>
        <dbReference type="EMBL" id="TCC20791.1"/>
    </source>
</evidence>
<dbReference type="RefSeq" id="WP_131464538.1">
    <property type="nucleotide sequence ID" value="NZ_SJJY01000006.1"/>
</dbReference>
<evidence type="ECO:0000313" key="2">
    <source>
        <dbReference type="Proteomes" id="UP000292385"/>
    </source>
</evidence>
<sequence>MSLVEQAQALQAEAQELYKLLDLGTAFPWQPVLIGSALSGLMVDRDLDVMFDAPDANAAIVLDGLATLSRRVDLRSVDFRDERGDRRPTPAITDERFYAVLHTDTWKIDLTFWLHVVERPHVEEALNLQQATAEQRLQILHLKNTTPNRDSSAIYRTVLANG</sequence>
<protein>
    <recommendedName>
        <fullName evidence="3">Nucleotidyltransferase family protein</fullName>
    </recommendedName>
</protein>
<organism evidence="1 2">
    <name type="scientific">Kribbella speibonae</name>
    <dbReference type="NCBI Taxonomy" id="1572660"/>
    <lineage>
        <taxon>Bacteria</taxon>
        <taxon>Bacillati</taxon>
        <taxon>Actinomycetota</taxon>
        <taxon>Actinomycetes</taxon>
        <taxon>Propionibacteriales</taxon>
        <taxon>Kribbellaceae</taxon>
        <taxon>Kribbella</taxon>
    </lineage>
</organism>
<evidence type="ECO:0008006" key="3">
    <source>
        <dbReference type="Google" id="ProtNLM"/>
    </source>
</evidence>
<dbReference type="Proteomes" id="UP000292385">
    <property type="component" value="Unassembled WGS sequence"/>
</dbReference>
<name>A0ABY2A010_9ACTN</name>
<accession>A0ABY2A010</accession>
<keyword evidence="2" id="KW-1185">Reference proteome</keyword>